<gene>
    <name evidence="2" type="ORF">DILT_LOCUS799</name>
</gene>
<dbReference type="InterPro" id="IPR001683">
    <property type="entry name" value="PX_dom"/>
</dbReference>
<keyword evidence="3" id="KW-1185">Reference proteome</keyword>
<dbReference type="InterPro" id="IPR051866">
    <property type="entry name" value="Intracell_Sig-Traffick_Protein"/>
</dbReference>
<dbReference type="PANTHER" id="PTHR15508">
    <property type="entry name" value="RIBOSOMAL PROTEIN S6 KINASE"/>
    <property type="match status" value="1"/>
</dbReference>
<name>A0A3P6QYE4_DIBLA</name>
<dbReference type="OrthoDB" id="1278353at2759"/>
<dbReference type="PROSITE" id="PS50195">
    <property type="entry name" value="PX"/>
    <property type="match status" value="1"/>
</dbReference>
<evidence type="ECO:0000313" key="2">
    <source>
        <dbReference type="EMBL" id="VDK36711.1"/>
    </source>
</evidence>
<dbReference type="Proteomes" id="UP000281553">
    <property type="component" value="Unassembled WGS sequence"/>
</dbReference>
<evidence type="ECO:0000259" key="1">
    <source>
        <dbReference type="PROSITE" id="PS50195"/>
    </source>
</evidence>
<dbReference type="GO" id="GO:0035091">
    <property type="term" value="F:phosphatidylinositol binding"/>
    <property type="evidence" value="ECO:0007669"/>
    <property type="project" value="InterPro"/>
</dbReference>
<dbReference type="Pfam" id="PF00787">
    <property type="entry name" value="PX"/>
    <property type="match status" value="1"/>
</dbReference>
<sequence>MLEYRVNATVDRAFRHPRGSFTVYRVIIEKSSQALVEERMLFKRYSDFKRLHKSLQRVVKELEYGTPLPSLPKETFFNRLDPEVVESRRVFLDALLKVICSKEWLFCHQTFAKFIVGGVVRRTALLTCAPPTVPPRDIPNDLLHA</sequence>
<feature type="non-terminal residue" evidence="2">
    <location>
        <position position="145"/>
    </location>
</feature>
<accession>A0A3P6QYE4</accession>
<evidence type="ECO:0000313" key="3">
    <source>
        <dbReference type="Proteomes" id="UP000281553"/>
    </source>
</evidence>
<organism evidence="2 3">
    <name type="scientific">Dibothriocephalus latus</name>
    <name type="common">Fish tapeworm</name>
    <name type="synonym">Diphyllobothrium latum</name>
    <dbReference type="NCBI Taxonomy" id="60516"/>
    <lineage>
        <taxon>Eukaryota</taxon>
        <taxon>Metazoa</taxon>
        <taxon>Spiralia</taxon>
        <taxon>Lophotrochozoa</taxon>
        <taxon>Platyhelminthes</taxon>
        <taxon>Cestoda</taxon>
        <taxon>Eucestoda</taxon>
        <taxon>Diphyllobothriidea</taxon>
        <taxon>Diphyllobothriidae</taxon>
        <taxon>Dibothriocephalus</taxon>
    </lineage>
</organism>
<dbReference type="Gene3D" id="3.30.1520.10">
    <property type="entry name" value="Phox-like domain"/>
    <property type="match status" value="1"/>
</dbReference>
<protein>
    <recommendedName>
        <fullName evidence="1">PX domain-containing protein</fullName>
    </recommendedName>
</protein>
<dbReference type="EMBL" id="UYRU01003954">
    <property type="protein sequence ID" value="VDK36711.1"/>
    <property type="molecule type" value="Genomic_DNA"/>
</dbReference>
<dbReference type="PANTHER" id="PTHR15508:SF8">
    <property type="entry name" value="LD24550P"/>
    <property type="match status" value="1"/>
</dbReference>
<proteinExistence type="predicted"/>
<feature type="domain" description="PX" evidence="1">
    <location>
        <begin position="1"/>
        <end position="145"/>
    </location>
</feature>
<dbReference type="AlphaFoldDB" id="A0A3P6QYE4"/>
<dbReference type="SUPFAM" id="SSF64268">
    <property type="entry name" value="PX domain"/>
    <property type="match status" value="1"/>
</dbReference>
<dbReference type="SMR" id="A0A3P6QYE4"/>
<reference evidence="2 3" key="1">
    <citation type="submission" date="2018-11" db="EMBL/GenBank/DDBJ databases">
        <authorList>
            <consortium name="Pathogen Informatics"/>
        </authorList>
    </citation>
    <scope>NUCLEOTIDE SEQUENCE [LARGE SCALE GENOMIC DNA]</scope>
</reference>
<dbReference type="InterPro" id="IPR036871">
    <property type="entry name" value="PX_dom_sf"/>
</dbReference>